<organism evidence="1 2">
    <name type="scientific">Maudiozyma humilis</name>
    <name type="common">Sour dough yeast</name>
    <name type="synonym">Kazachstania humilis</name>
    <dbReference type="NCBI Taxonomy" id="51915"/>
    <lineage>
        <taxon>Eukaryota</taxon>
        <taxon>Fungi</taxon>
        <taxon>Dikarya</taxon>
        <taxon>Ascomycota</taxon>
        <taxon>Saccharomycotina</taxon>
        <taxon>Saccharomycetes</taxon>
        <taxon>Saccharomycetales</taxon>
        <taxon>Saccharomycetaceae</taxon>
        <taxon>Maudiozyma</taxon>
    </lineage>
</organism>
<reference evidence="1 2" key="1">
    <citation type="journal article" date="2023" name="Elife">
        <title>Identification of key yeast species and microbe-microbe interactions impacting larval growth of Drosophila in the wild.</title>
        <authorList>
            <person name="Mure A."/>
            <person name="Sugiura Y."/>
            <person name="Maeda R."/>
            <person name="Honda K."/>
            <person name="Sakurai N."/>
            <person name="Takahashi Y."/>
            <person name="Watada M."/>
            <person name="Katoh T."/>
            <person name="Gotoh A."/>
            <person name="Gotoh Y."/>
            <person name="Taniguchi I."/>
            <person name="Nakamura K."/>
            <person name="Hayashi T."/>
            <person name="Katayama T."/>
            <person name="Uemura T."/>
            <person name="Hattori Y."/>
        </authorList>
    </citation>
    <scope>NUCLEOTIDE SEQUENCE [LARGE SCALE GENOMIC DNA]</scope>
    <source>
        <strain evidence="1 2">KH-74</strain>
    </source>
</reference>
<proteinExistence type="predicted"/>
<sequence length="111" mass="12042">MNSEEQTHFQYSMLDNDQESNSSKILNVIKSRSMLVNISLLLLLVDLIVDFRAKSISFVWRSYEITAGFGRSIQSAATVGLLCPVLGGGQTLCTGISVITGLVSSNISVQN</sequence>
<accession>A0AAV5RUD6</accession>
<name>A0AAV5RUD6_MAUHU</name>
<evidence type="ECO:0000313" key="1">
    <source>
        <dbReference type="EMBL" id="GMM55156.1"/>
    </source>
</evidence>
<gene>
    <name evidence="1" type="ORF">DAKH74_017720</name>
</gene>
<dbReference type="AlphaFoldDB" id="A0AAV5RUD6"/>
<protein>
    <submittedName>
        <fullName evidence="1">Uncharacterized protein</fullName>
    </submittedName>
</protein>
<evidence type="ECO:0000313" key="2">
    <source>
        <dbReference type="Proteomes" id="UP001377567"/>
    </source>
</evidence>
<dbReference type="Proteomes" id="UP001377567">
    <property type="component" value="Unassembled WGS sequence"/>
</dbReference>
<comment type="caution">
    <text evidence="1">The sequence shown here is derived from an EMBL/GenBank/DDBJ whole genome shotgun (WGS) entry which is preliminary data.</text>
</comment>
<keyword evidence="2" id="KW-1185">Reference proteome</keyword>
<dbReference type="EMBL" id="BTGD01000005">
    <property type="protein sequence ID" value="GMM55156.1"/>
    <property type="molecule type" value="Genomic_DNA"/>
</dbReference>